<keyword evidence="1" id="KW-0472">Membrane</keyword>
<dbReference type="Proteomes" id="UP001595733">
    <property type="component" value="Unassembled WGS sequence"/>
</dbReference>
<keyword evidence="1" id="KW-0812">Transmembrane</keyword>
<evidence type="ECO:0000313" key="3">
    <source>
        <dbReference type="Proteomes" id="UP001595733"/>
    </source>
</evidence>
<protein>
    <recommendedName>
        <fullName evidence="4">DUF998 domain-containing protein</fullName>
    </recommendedName>
</protein>
<feature type="transmembrane region" description="Helical" evidence="1">
    <location>
        <begin position="44"/>
        <end position="62"/>
    </location>
</feature>
<keyword evidence="3" id="KW-1185">Reference proteome</keyword>
<evidence type="ECO:0008006" key="4">
    <source>
        <dbReference type="Google" id="ProtNLM"/>
    </source>
</evidence>
<sequence length="206" mass="23210">MIPTEWYIIGSLTMPSTWISILLSMALTAGAFGLHGGKQLASRVIDYFITFILVWKFSVILTDFKTIIVQPLSLLYFNGGLIGILLGTAVVIYMIFHDQKLNQLVRIQTISFIFGFYSISMVILNENTLFSELITLLSATLLILISWVASKFSVIVYLLIVAGFIFFTSIIQPLGVYGIMLWWSISMLILSYSSGKWMNRKELSHG</sequence>
<feature type="transmembrane region" description="Helical" evidence="1">
    <location>
        <begin position="103"/>
        <end position="123"/>
    </location>
</feature>
<feature type="transmembrane region" description="Helical" evidence="1">
    <location>
        <begin position="177"/>
        <end position="195"/>
    </location>
</feature>
<feature type="transmembrane region" description="Helical" evidence="1">
    <location>
        <begin position="6"/>
        <end position="32"/>
    </location>
</feature>
<comment type="caution">
    <text evidence="2">The sequence shown here is derived from an EMBL/GenBank/DDBJ whole genome shotgun (WGS) entry which is preliminary data.</text>
</comment>
<proteinExistence type="predicted"/>
<accession>A0ABV8USW6</accession>
<gene>
    <name evidence="2" type="ORF">ACFO0S_00830</name>
</gene>
<evidence type="ECO:0000313" key="2">
    <source>
        <dbReference type="EMBL" id="MFC4353605.1"/>
    </source>
</evidence>
<feature type="transmembrane region" description="Helical" evidence="1">
    <location>
        <begin position="154"/>
        <end position="171"/>
    </location>
</feature>
<dbReference type="EMBL" id="JBHSEF010000008">
    <property type="protein sequence ID" value="MFC4353605.1"/>
    <property type="molecule type" value="Genomic_DNA"/>
</dbReference>
<dbReference type="RefSeq" id="WP_378139157.1">
    <property type="nucleotide sequence ID" value="NZ_JBHSEF010000008.1"/>
</dbReference>
<keyword evidence="1" id="KW-1133">Transmembrane helix</keyword>
<name>A0ABV8USW6_9BACL</name>
<evidence type="ECO:0000256" key="1">
    <source>
        <dbReference type="SAM" id="Phobius"/>
    </source>
</evidence>
<organism evidence="2 3">
    <name type="scientific">Chryseomicrobium palamuruense</name>
    <dbReference type="NCBI Taxonomy" id="682973"/>
    <lineage>
        <taxon>Bacteria</taxon>
        <taxon>Bacillati</taxon>
        <taxon>Bacillota</taxon>
        <taxon>Bacilli</taxon>
        <taxon>Bacillales</taxon>
        <taxon>Caryophanaceae</taxon>
        <taxon>Chryseomicrobium</taxon>
    </lineage>
</organism>
<reference evidence="3" key="1">
    <citation type="journal article" date="2019" name="Int. J. Syst. Evol. Microbiol.">
        <title>The Global Catalogue of Microorganisms (GCM) 10K type strain sequencing project: providing services to taxonomists for standard genome sequencing and annotation.</title>
        <authorList>
            <consortium name="The Broad Institute Genomics Platform"/>
            <consortium name="The Broad Institute Genome Sequencing Center for Infectious Disease"/>
            <person name="Wu L."/>
            <person name="Ma J."/>
        </authorList>
    </citation>
    <scope>NUCLEOTIDE SEQUENCE [LARGE SCALE GENOMIC DNA]</scope>
    <source>
        <strain evidence="3">CCUG 50353</strain>
    </source>
</reference>
<feature type="transmembrane region" description="Helical" evidence="1">
    <location>
        <begin position="74"/>
        <end position="96"/>
    </location>
</feature>